<proteinExistence type="inferred from homology"/>
<dbReference type="HAMAP" id="MF_00480_B">
    <property type="entry name" value="Ribosomal_uS7_B"/>
    <property type="match status" value="1"/>
</dbReference>
<keyword evidence="4 6" id="KW-0689">Ribosomal protein</keyword>
<comment type="subunit">
    <text evidence="6">Part of the 30S ribosomal subunit. Contacts proteins S9 and S11.</text>
</comment>
<dbReference type="PROSITE" id="PS00052">
    <property type="entry name" value="RIBOSOMAL_S7"/>
    <property type="match status" value="1"/>
</dbReference>
<keyword evidence="6" id="KW-0820">tRNA-binding</keyword>
<sequence length="158" mass="17960">MAGRITKSAEQLKPDPRYGDKTLARFINCIMKDGKKSVALRVVYAAMDEIEKRTGGEPTGIEIFHRALENVRPDVEVRSKRVGGANYQVPMQVNKKRQQSLAFRWIINAARSEKGRPMHLRLSRELLDAAQNEGKAVQTRDQTHRMADANKAFAHFAW</sequence>
<dbReference type="RefSeq" id="WP_425344089.1">
    <property type="nucleotide sequence ID" value="NZ_JBGUBD010000002.1"/>
</dbReference>
<dbReference type="InterPro" id="IPR000235">
    <property type="entry name" value="Ribosomal_uS7"/>
</dbReference>
<evidence type="ECO:0000256" key="1">
    <source>
        <dbReference type="ARBA" id="ARBA00007151"/>
    </source>
</evidence>
<keyword evidence="5 6" id="KW-0687">Ribonucleoprotein</keyword>
<dbReference type="GO" id="GO:0005840">
    <property type="term" value="C:ribosome"/>
    <property type="evidence" value="ECO:0007669"/>
    <property type="project" value="UniProtKB-KW"/>
</dbReference>
<protein>
    <recommendedName>
        <fullName evidence="6">Small ribosomal subunit protein uS7</fullName>
    </recommendedName>
</protein>
<evidence type="ECO:0000256" key="7">
    <source>
        <dbReference type="RuleBase" id="RU003619"/>
    </source>
</evidence>
<keyword evidence="10" id="KW-1185">Reference proteome</keyword>
<evidence type="ECO:0000256" key="6">
    <source>
        <dbReference type="HAMAP-Rule" id="MF_00480"/>
    </source>
</evidence>
<dbReference type="NCBIfam" id="TIGR01029">
    <property type="entry name" value="rpsG_bact"/>
    <property type="match status" value="1"/>
</dbReference>
<comment type="similarity">
    <text evidence="1 6 7">Belongs to the universal ribosomal protein uS7 family.</text>
</comment>
<dbReference type="EMBL" id="JBGUBD010000002">
    <property type="protein sequence ID" value="MFA9477160.1"/>
    <property type="molecule type" value="Genomic_DNA"/>
</dbReference>
<evidence type="ECO:0000256" key="5">
    <source>
        <dbReference type="ARBA" id="ARBA00023274"/>
    </source>
</evidence>
<organism evidence="9 10">
    <name type="scientific">Natronomicrosphaera hydrolytica</name>
    <dbReference type="NCBI Taxonomy" id="3242702"/>
    <lineage>
        <taxon>Bacteria</taxon>
        <taxon>Pseudomonadati</taxon>
        <taxon>Planctomycetota</taxon>
        <taxon>Phycisphaerae</taxon>
        <taxon>Phycisphaerales</taxon>
        <taxon>Phycisphaeraceae</taxon>
        <taxon>Natronomicrosphaera</taxon>
    </lineage>
</organism>
<evidence type="ECO:0000256" key="2">
    <source>
        <dbReference type="ARBA" id="ARBA00022730"/>
    </source>
</evidence>
<comment type="caution">
    <text evidence="9">The sequence shown here is derived from an EMBL/GenBank/DDBJ whole genome shotgun (WGS) entry which is preliminary data.</text>
</comment>
<dbReference type="CDD" id="cd14869">
    <property type="entry name" value="uS7_Bacteria"/>
    <property type="match status" value="1"/>
</dbReference>
<evidence type="ECO:0000313" key="9">
    <source>
        <dbReference type="EMBL" id="MFA9477160.1"/>
    </source>
</evidence>
<feature type="domain" description="Small ribosomal subunit protein uS7" evidence="8">
    <location>
        <begin position="7"/>
        <end position="151"/>
    </location>
</feature>
<evidence type="ECO:0000313" key="10">
    <source>
        <dbReference type="Proteomes" id="UP001575105"/>
    </source>
</evidence>
<dbReference type="PANTHER" id="PTHR11205">
    <property type="entry name" value="RIBOSOMAL PROTEIN S7"/>
    <property type="match status" value="1"/>
</dbReference>
<reference evidence="9 10" key="1">
    <citation type="submission" date="2024-08" db="EMBL/GenBank/DDBJ databases">
        <title>Whole-genome sequencing of halo(alkali)philic microorganisms from hypersaline lakes.</title>
        <authorList>
            <person name="Sorokin D.Y."/>
            <person name="Merkel A.Y."/>
            <person name="Messina E."/>
            <person name="Yakimov M."/>
        </authorList>
    </citation>
    <scope>NUCLEOTIDE SEQUENCE [LARGE SCALE GENOMIC DNA]</scope>
    <source>
        <strain evidence="9 10">AB-hyl4</strain>
    </source>
</reference>
<dbReference type="Proteomes" id="UP001575105">
    <property type="component" value="Unassembled WGS sequence"/>
</dbReference>
<dbReference type="Gene3D" id="1.10.455.10">
    <property type="entry name" value="Ribosomal protein S7 domain"/>
    <property type="match status" value="1"/>
</dbReference>
<accession>A0ABV4U1W5</accession>
<dbReference type="InterPro" id="IPR005717">
    <property type="entry name" value="Ribosomal_uS7_bac/org-type"/>
</dbReference>
<keyword evidence="3 6" id="KW-0694">RNA-binding</keyword>
<keyword evidence="2 6" id="KW-0699">rRNA-binding</keyword>
<evidence type="ECO:0000256" key="3">
    <source>
        <dbReference type="ARBA" id="ARBA00022884"/>
    </source>
</evidence>
<dbReference type="InterPro" id="IPR023798">
    <property type="entry name" value="Ribosomal_uS7_dom"/>
</dbReference>
<dbReference type="SUPFAM" id="SSF47973">
    <property type="entry name" value="Ribosomal protein S7"/>
    <property type="match status" value="1"/>
</dbReference>
<evidence type="ECO:0000259" key="8">
    <source>
        <dbReference type="Pfam" id="PF00177"/>
    </source>
</evidence>
<dbReference type="PIRSF" id="PIRSF002122">
    <property type="entry name" value="RPS7p_RPS7a_RPS5e_RPS7o"/>
    <property type="match status" value="1"/>
</dbReference>
<dbReference type="InterPro" id="IPR020606">
    <property type="entry name" value="Ribosomal_uS7_CS"/>
</dbReference>
<name>A0ABV4U1W5_9BACT</name>
<comment type="function">
    <text evidence="6">One of the primary rRNA binding proteins, it binds directly to 16S rRNA where it nucleates assembly of the head domain of the 30S subunit. Is located at the subunit interface close to the decoding center, probably blocks exit of the E-site tRNA.</text>
</comment>
<dbReference type="Pfam" id="PF00177">
    <property type="entry name" value="Ribosomal_S7"/>
    <property type="match status" value="1"/>
</dbReference>
<evidence type="ECO:0000256" key="4">
    <source>
        <dbReference type="ARBA" id="ARBA00022980"/>
    </source>
</evidence>
<gene>
    <name evidence="6 9" type="primary">rpsG</name>
    <name evidence="9" type="ORF">ACERK3_02515</name>
</gene>
<dbReference type="InterPro" id="IPR036823">
    <property type="entry name" value="Ribosomal_uS7_dom_sf"/>
</dbReference>